<proteinExistence type="evidence at transcript level"/>
<accession>Q5C0S2</accession>
<dbReference type="EMBL" id="AY810864">
    <property type="protein sequence ID" value="AAX26753.1"/>
    <property type="molecule type" value="mRNA"/>
</dbReference>
<organism evidence="1">
    <name type="scientific">Schistosoma japonicum</name>
    <name type="common">Blood fluke</name>
    <dbReference type="NCBI Taxonomy" id="6182"/>
    <lineage>
        <taxon>Eukaryota</taxon>
        <taxon>Metazoa</taxon>
        <taxon>Spiralia</taxon>
        <taxon>Lophotrochozoa</taxon>
        <taxon>Platyhelminthes</taxon>
        <taxon>Trematoda</taxon>
        <taxon>Digenea</taxon>
        <taxon>Strigeidida</taxon>
        <taxon>Schistosomatoidea</taxon>
        <taxon>Schistosomatidae</taxon>
        <taxon>Schistosoma</taxon>
    </lineage>
</organism>
<reference evidence="1" key="2">
    <citation type="journal article" date="2006" name="PLoS Pathog.">
        <title>New perspectives on host-parasite interplay by comparative transcriptomic and proteomic analyses of Schistosoma japonicum.</title>
        <authorList>
            <person name="Liu F."/>
            <person name="Lu J."/>
            <person name="Hu W."/>
            <person name="Wang S.Y."/>
            <person name="Cui S.J."/>
            <person name="Chi M."/>
            <person name="Yan Q."/>
            <person name="Wang X.R."/>
            <person name="Song H.D."/>
            <person name="Xu X.N."/>
            <person name="Wang J.J."/>
            <person name="Zhang X.L."/>
            <person name="Zhang X."/>
            <person name="Wang Z.Q."/>
            <person name="Xue C.L."/>
            <person name="Brindley P.J."/>
            <person name="McManus D.P."/>
            <person name="Yang P.Y."/>
            <person name="Feng Z."/>
            <person name="Chen Z."/>
            <person name="Han Z.G."/>
        </authorList>
    </citation>
    <scope>NUCLEOTIDE SEQUENCE</scope>
</reference>
<sequence length="57" mass="6671">MVVKIKRTKILDQKAIRIHLLNVKTAVGMNNEEIHSINMNIIFYNMVNINLISPEFF</sequence>
<protein>
    <submittedName>
        <fullName evidence="1">Uncharacterized protein</fullName>
    </submittedName>
</protein>
<name>Q5C0S2_SCHJA</name>
<dbReference type="AlphaFoldDB" id="Q5C0S2"/>
<evidence type="ECO:0000313" key="1">
    <source>
        <dbReference type="EMBL" id="AAX26753.1"/>
    </source>
</evidence>
<reference evidence="1" key="1">
    <citation type="submission" date="2005-03" db="EMBL/GenBank/DDBJ databases">
        <authorList>
            <person name="Han Z."/>
        </authorList>
    </citation>
    <scope>NUCLEOTIDE SEQUENCE</scope>
</reference>